<reference evidence="2 3" key="1">
    <citation type="submission" date="2019-10" db="EMBL/GenBank/DDBJ databases">
        <title>Assembly and Annotation for the nematode Trichostrongylus colubriformis.</title>
        <authorList>
            <person name="Martin J."/>
        </authorList>
    </citation>
    <scope>NUCLEOTIDE SEQUENCE [LARGE SCALE GENOMIC DNA]</scope>
    <source>
        <strain evidence="2">G859</strain>
        <tissue evidence="2">Whole worm</tissue>
    </source>
</reference>
<dbReference type="AlphaFoldDB" id="A0AAN8J0G4"/>
<feature type="compositionally biased region" description="Low complexity" evidence="1">
    <location>
        <begin position="269"/>
        <end position="280"/>
    </location>
</feature>
<keyword evidence="3" id="KW-1185">Reference proteome</keyword>
<proteinExistence type="predicted"/>
<gene>
    <name evidence="2" type="ORF">GCK32_005034</name>
</gene>
<accession>A0AAN8J0G4</accession>
<dbReference type="Proteomes" id="UP001331761">
    <property type="component" value="Unassembled WGS sequence"/>
</dbReference>
<organism evidence="2 3">
    <name type="scientific">Trichostrongylus colubriformis</name>
    <name type="common">Black scour worm</name>
    <dbReference type="NCBI Taxonomy" id="6319"/>
    <lineage>
        <taxon>Eukaryota</taxon>
        <taxon>Metazoa</taxon>
        <taxon>Ecdysozoa</taxon>
        <taxon>Nematoda</taxon>
        <taxon>Chromadorea</taxon>
        <taxon>Rhabditida</taxon>
        <taxon>Rhabditina</taxon>
        <taxon>Rhabditomorpha</taxon>
        <taxon>Strongyloidea</taxon>
        <taxon>Trichostrongylidae</taxon>
        <taxon>Trichostrongylus</taxon>
    </lineage>
</organism>
<feature type="region of interest" description="Disordered" evidence="1">
    <location>
        <begin position="159"/>
        <end position="188"/>
    </location>
</feature>
<sequence length="406" mass="45826">MSDVFRRRRPDGSSRAYSRMIVDDRPIGPSDYQMQAHVFREPAGMDPTFDGARHGSVHSMCPVHGSTHSIWRPVRHDSRESRIIFESGYRSDCPVHRPPPSICSVHSMGGPAAEPPSLCSLHSMGAHTAIAPSGCSLHSQSTHTAILYEDEVVTVPSEPLAEPVKHSDSEGPPYEEPPRPPTPAPELQRGVIGEEGELVQRVIQPELPDESPRHPSWASSFVKTSRSRQSRSRSRSRPRSQSRSRSLTRSRRPSTRVSQYTVRSDGRSLRSCSSSSYSTGVWSRGDGYSCKSLITTLKEFYEKYPRLATALAIITFLYFFIHQLDATLAHIFECFIRIIYPAGHYIAVTNEQVFAGLARMATRSDEMMEAFYCDIAKTWCQRFELMCEVRCSFVEQTLQRIRKHPH</sequence>
<evidence type="ECO:0000256" key="1">
    <source>
        <dbReference type="SAM" id="MobiDB-lite"/>
    </source>
</evidence>
<protein>
    <submittedName>
        <fullName evidence="2">Uncharacterized protein</fullName>
    </submittedName>
</protein>
<feature type="region of interest" description="Disordered" evidence="1">
    <location>
        <begin position="205"/>
        <end position="280"/>
    </location>
</feature>
<evidence type="ECO:0000313" key="2">
    <source>
        <dbReference type="EMBL" id="KAK5972019.1"/>
    </source>
</evidence>
<name>A0AAN8J0G4_TRICO</name>
<evidence type="ECO:0000313" key="3">
    <source>
        <dbReference type="Proteomes" id="UP001331761"/>
    </source>
</evidence>
<dbReference type="EMBL" id="WIXE01017103">
    <property type="protein sequence ID" value="KAK5972019.1"/>
    <property type="molecule type" value="Genomic_DNA"/>
</dbReference>
<feature type="compositionally biased region" description="Basic residues" evidence="1">
    <location>
        <begin position="225"/>
        <end position="254"/>
    </location>
</feature>
<comment type="caution">
    <text evidence="2">The sequence shown here is derived from an EMBL/GenBank/DDBJ whole genome shotgun (WGS) entry which is preliminary data.</text>
</comment>